<gene>
    <name evidence="1" type="ORF">SETTUDRAFT_47931</name>
</gene>
<name>R0ILB4_EXST2</name>
<accession>R0ILB4</accession>
<proteinExistence type="predicted"/>
<keyword evidence="2" id="KW-1185">Reference proteome</keyword>
<dbReference type="AlphaFoldDB" id="R0ILB4"/>
<protein>
    <submittedName>
        <fullName evidence="1">Uncharacterized protein</fullName>
    </submittedName>
</protein>
<evidence type="ECO:0000313" key="2">
    <source>
        <dbReference type="Proteomes" id="UP000016935"/>
    </source>
</evidence>
<sequence length="299" mass="33520">MTTTCFDWTLLEDIRPALLQNALGVKGSEMTTAHLQELDRTGLELGASPFARENAKNLATGYGDLVVVLLEPTDKAESYCYDVMKAASPTLRLVDETLEMAFAGQRNVENTILLDRRPFRSAKIQRCEDGETREQNNQRAYQGFEAVIAILRPKVIVVCQCRDTVPDGQLSDQWSSSISKSGDYDIVPLGNGHRCFRIYSFHPMHFYYINDEEKLLQRVLSEYLYNATFVVAANLLAGREISGFGLSNLRNCARHGPIGKFSEVGVTLTYQWANEESRCSDELWALMKDVGLSSRASPI</sequence>
<dbReference type="HOGENOM" id="CLU_888631_0_0_1"/>
<dbReference type="EMBL" id="KB908670">
    <property type="protein sequence ID" value="EOA85596.1"/>
    <property type="molecule type" value="Genomic_DNA"/>
</dbReference>
<dbReference type="RefSeq" id="XP_008026785.1">
    <property type="nucleotide sequence ID" value="XM_008028594.1"/>
</dbReference>
<organism evidence="1 2">
    <name type="scientific">Exserohilum turcicum (strain 28A)</name>
    <name type="common">Northern leaf blight fungus</name>
    <name type="synonym">Setosphaeria turcica</name>
    <dbReference type="NCBI Taxonomy" id="671987"/>
    <lineage>
        <taxon>Eukaryota</taxon>
        <taxon>Fungi</taxon>
        <taxon>Dikarya</taxon>
        <taxon>Ascomycota</taxon>
        <taxon>Pezizomycotina</taxon>
        <taxon>Dothideomycetes</taxon>
        <taxon>Pleosporomycetidae</taxon>
        <taxon>Pleosporales</taxon>
        <taxon>Pleosporineae</taxon>
        <taxon>Pleosporaceae</taxon>
        <taxon>Exserohilum</taxon>
    </lineage>
</organism>
<dbReference type="OrthoDB" id="3778236at2759"/>
<dbReference type="Proteomes" id="UP000016935">
    <property type="component" value="Unassembled WGS sequence"/>
</dbReference>
<evidence type="ECO:0000313" key="1">
    <source>
        <dbReference type="EMBL" id="EOA85596.1"/>
    </source>
</evidence>
<reference evidence="1 2" key="1">
    <citation type="journal article" date="2012" name="PLoS Pathog.">
        <title>Diverse lifestyles and strategies of plant pathogenesis encoded in the genomes of eighteen Dothideomycetes fungi.</title>
        <authorList>
            <person name="Ohm R.A."/>
            <person name="Feau N."/>
            <person name="Henrissat B."/>
            <person name="Schoch C.L."/>
            <person name="Horwitz B.A."/>
            <person name="Barry K.W."/>
            <person name="Condon B.J."/>
            <person name="Copeland A.C."/>
            <person name="Dhillon B."/>
            <person name="Glaser F."/>
            <person name="Hesse C.N."/>
            <person name="Kosti I."/>
            <person name="LaButti K."/>
            <person name="Lindquist E.A."/>
            <person name="Lucas S."/>
            <person name="Salamov A.A."/>
            <person name="Bradshaw R.E."/>
            <person name="Ciuffetti L."/>
            <person name="Hamelin R.C."/>
            <person name="Kema G.H.J."/>
            <person name="Lawrence C."/>
            <person name="Scott J.A."/>
            <person name="Spatafora J.W."/>
            <person name="Turgeon B.G."/>
            <person name="de Wit P.J.G.M."/>
            <person name="Zhong S."/>
            <person name="Goodwin S.B."/>
            <person name="Grigoriev I.V."/>
        </authorList>
    </citation>
    <scope>NUCLEOTIDE SEQUENCE [LARGE SCALE GENOMIC DNA]</scope>
    <source>
        <strain evidence="2">28A</strain>
    </source>
</reference>
<dbReference type="GeneID" id="19405164"/>
<reference evidence="1 2" key="2">
    <citation type="journal article" date="2013" name="PLoS Genet.">
        <title>Comparative genome structure, secondary metabolite, and effector coding capacity across Cochliobolus pathogens.</title>
        <authorList>
            <person name="Condon B.J."/>
            <person name="Leng Y."/>
            <person name="Wu D."/>
            <person name="Bushley K.E."/>
            <person name="Ohm R.A."/>
            <person name="Otillar R."/>
            <person name="Martin J."/>
            <person name="Schackwitz W."/>
            <person name="Grimwood J."/>
            <person name="MohdZainudin N."/>
            <person name="Xue C."/>
            <person name="Wang R."/>
            <person name="Manning V.A."/>
            <person name="Dhillon B."/>
            <person name="Tu Z.J."/>
            <person name="Steffenson B.J."/>
            <person name="Salamov A."/>
            <person name="Sun H."/>
            <person name="Lowry S."/>
            <person name="LaButti K."/>
            <person name="Han J."/>
            <person name="Copeland A."/>
            <person name="Lindquist E."/>
            <person name="Barry K."/>
            <person name="Schmutz J."/>
            <person name="Baker S.E."/>
            <person name="Ciuffetti L.M."/>
            <person name="Grigoriev I.V."/>
            <person name="Zhong S."/>
            <person name="Turgeon B.G."/>
        </authorList>
    </citation>
    <scope>NUCLEOTIDE SEQUENCE [LARGE SCALE GENOMIC DNA]</scope>
    <source>
        <strain evidence="2">28A</strain>
    </source>
</reference>
<dbReference type="eggNOG" id="ENOG502SPZ3">
    <property type="taxonomic scope" value="Eukaryota"/>
</dbReference>